<keyword evidence="3" id="KW-1185">Reference proteome</keyword>
<evidence type="ECO:0000313" key="3">
    <source>
        <dbReference type="Proteomes" id="UP000198675"/>
    </source>
</evidence>
<dbReference type="EMBL" id="LT629797">
    <property type="protein sequence ID" value="SDU82055.1"/>
    <property type="molecule type" value="Genomic_DNA"/>
</dbReference>
<accession>A0A1H2L430</accession>
<proteinExistence type="predicted"/>
<name>A0A1H2L430_9PSED</name>
<sequence length="79" mass="8491">MISDDELFVTLEHMHSVPAFNGRAGFCHKGGRALAARYGLDWGQIVNDGGIVASKLVATGDAMAMHLVEFARQEVCDGQ</sequence>
<dbReference type="Proteomes" id="UP000198675">
    <property type="component" value="Chromosome I"/>
</dbReference>
<gene>
    <name evidence="1" type="ORF">SAMN05216363_0045</name>
    <name evidence="2" type="ORF">SAMN05216363_1863</name>
</gene>
<organism evidence="1 3">
    <name type="scientific">Pseudomonas sihuiensis</name>
    <dbReference type="NCBI Taxonomy" id="1274359"/>
    <lineage>
        <taxon>Bacteria</taxon>
        <taxon>Pseudomonadati</taxon>
        <taxon>Pseudomonadota</taxon>
        <taxon>Gammaproteobacteria</taxon>
        <taxon>Pseudomonadales</taxon>
        <taxon>Pseudomonadaceae</taxon>
        <taxon>Pseudomonas</taxon>
    </lineage>
</organism>
<dbReference type="EMBL" id="LT629797">
    <property type="protein sequence ID" value="SDU75495.1"/>
    <property type="molecule type" value="Genomic_DNA"/>
</dbReference>
<dbReference type="RefSeq" id="WP_231976570.1">
    <property type="nucleotide sequence ID" value="NZ_LT629797.1"/>
</dbReference>
<evidence type="ECO:0000313" key="1">
    <source>
        <dbReference type="EMBL" id="SDU75495.1"/>
    </source>
</evidence>
<protein>
    <submittedName>
        <fullName evidence="1">Uncharacterized protein</fullName>
    </submittedName>
</protein>
<reference evidence="3" key="2">
    <citation type="submission" date="2016-10" db="EMBL/GenBank/DDBJ databases">
        <authorList>
            <person name="Varghese N."/>
            <person name="Submissions S."/>
        </authorList>
    </citation>
    <scope>NUCLEOTIDE SEQUENCE [LARGE SCALE GENOMIC DNA]</scope>
    <source>
        <strain evidence="3">KCTC 32246</strain>
    </source>
</reference>
<dbReference type="AlphaFoldDB" id="A0A1H2L430"/>
<evidence type="ECO:0000313" key="2">
    <source>
        <dbReference type="EMBL" id="SDU82055.1"/>
    </source>
</evidence>
<reference evidence="1" key="1">
    <citation type="submission" date="2016-10" db="EMBL/GenBank/DDBJ databases">
        <authorList>
            <person name="de Groot N.N."/>
        </authorList>
    </citation>
    <scope>NUCLEOTIDE SEQUENCE [LARGE SCALE GENOMIC DNA]</scope>
    <source>
        <strain evidence="1">KCTC 32246</strain>
    </source>
</reference>